<proteinExistence type="predicted"/>
<organism evidence="1">
    <name type="scientific">Salmonella enterica subsp. houtenae serovar 18:z36,z38:-</name>
    <dbReference type="NCBI Taxonomy" id="2577510"/>
    <lineage>
        <taxon>Bacteria</taxon>
        <taxon>Pseudomonadati</taxon>
        <taxon>Pseudomonadota</taxon>
        <taxon>Gammaproteobacteria</taxon>
        <taxon>Enterobacterales</taxon>
        <taxon>Enterobacteriaceae</taxon>
        <taxon>Salmonella</taxon>
    </lineage>
</organism>
<reference evidence="1" key="2">
    <citation type="submission" date="2018-07" db="EMBL/GenBank/DDBJ databases">
        <authorList>
            <consortium name="NCBI Pathogen Detection Project"/>
        </authorList>
    </citation>
    <scope>NUCLEOTIDE SEQUENCE</scope>
    <source>
        <strain evidence="1">12-6852</strain>
    </source>
</reference>
<reference evidence="1" key="1">
    <citation type="journal article" date="2018" name="Genome Biol.">
        <title>SKESA: strategic k-mer extension for scrupulous assemblies.</title>
        <authorList>
            <person name="Souvorov A."/>
            <person name="Agarwala R."/>
            <person name="Lipman D.J."/>
        </authorList>
    </citation>
    <scope>NUCLEOTIDE SEQUENCE</scope>
    <source>
        <strain evidence="1">12-6852</strain>
    </source>
</reference>
<accession>A0A729Q5M6</accession>
<comment type="caution">
    <text evidence="1">The sequence shown here is derived from an EMBL/GenBank/DDBJ whole genome shotgun (WGS) entry which is preliminary data.</text>
</comment>
<name>A0A729Q5M6_SALHO</name>
<gene>
    <name evidence="1" type="ORF">G3430_002037</name>
</gene>
<sequence>MSFSISMRCRFFFNSRISICSRIVRYSKGYASATEKARCFIDADHMAARSFFNIGTLDIRRIVITDNKALYIRRGTHIPGPVRIILPSLIFLVIRFQFCPITLSQVRSHVLPAA</sequence>
<protein>
    <submittedName>
        <fullName evidence="1">Uncharacterized protein</fullName>
    </submittedName>
</protein>
<dbReference type="AlphaFoldDB" id="A0A729Q5M6"/>
<evidence type="ECO:0000313" key="1">
    <source>
        <dbReference type="EMBL" id="HAE3259809.1"/>
    </source>
</evidence>
<dbReference type="EMBL" id="DAAROR010000013">
    <property type="protein sequence ID" value="HAE3259809.1"/>
    <property type="molecule type" value="Genomic_DNA"/>
</dbReference>